<dbReference type="Pfam" id="PF00300">
    <property type="entry name" value="His_Phos_1"/>
    <property type="match status" value="1"/>
</dbReference>
<dbReference type="OrthoDB" id="7502553at2"/>
<dbReference type="SUPFAM" id="SSF53254">
    <property type="entry name" value="Phosphoglycerate mutase-like"/>
    <property type="match status" value="1"/>
</dbReference>
<organism evidence="1 2">
    <name type="scientific">Spongiactinospora rosea</name>
    <dbReference type="NCBI Taxonomy" id="2248750"/>
    <lineage>
        <taxon>Bacteria</taxon>
        <taxon>Bacillati</taxon>
        <taxon>Actinomycetota</taxon>
        <taxon>Actinomycetes</taxon>
        <taxon>Streptosporangiales</taxon>
        <taxon>Streptosporangiaceae</taxon>
        <taxon>Spongiactinospora</taxon>
    </lineage>
</organism>
<dbReference type="Proteomes" id="UP000253303">
    <property type="component" value="Unassembled WGS sequence"/>
</dbReference>
<reference evidence="1 2" key="1">
    <citation type="submission" date="2018-06" db="EMBL/GenBank/DDBJ databases">
        <title>Sphaerisporangium craniellae sp. nov., isolated from a marine sponge in the South China Sea.</title>
        <authorList>
            <person name="Li L."/>
        </authorList>
    </citation>
    <scope>NUCLEOTIDE SEQUENCE [LARGE SCALE GENOMIC DNA]</scope>
    <source>
        <strain evidence="1 2">LHW63015</strain>
    </source>
</reference>
<name>A0A366LWI8_9ACTN</name>
<dbReference type="RefSeq" id="WP_113982395.1">
    <property type="nucleotide sequence ID" value="NZ_QMEY01000008.1"/>
</dbReference>
<proteinExistence type="predicted"/>
<sequence>MRFVRHATTPGMRAARFPADEDADPAGLAKAAALGFAAACPVWTAPGRAARQTAQAMGLPAREAAALREADVGRWRGLAYDQVAPEALASWLTDPDAAPHGGESLTAHAGRVATWLDSIRDEPDQIAICDAGTIRAALGHALGTGPLGTARFDLAPLSVTGLTVTRSGWRIAYVNRRL</sequence>
<gene>
    <name evidence="1" type="ORF">DP939_20825</name>
</gene>
<protein>
    <submittedName>
        <fullName evidence="1">Histidine phosphatase family protein</fullName>
    </submittedName>
</protein>
<dbReference type="AlphaFoldDB" id="A0A366LWI8"/>
<dbReference type="Gene3D" id="3.40.50.1240">
    <property type="entry name" value="Phosphoglycerate mutase-like"/>
    <property type="match status" value="1"/>
</dbReference>
<accession>A0A366LWI8</accession>
<keyword evidence="2" id="KW-1185">Reference proteome</keyword>
<dbReference type="InterPro" id="IPR029033">
    <property type="entry name" value="His_PPase_superfam"/>
</dbReference>
<evidence type="ECO:0000313" key="2">
    <source>
        <dbReference type="Proteomes" id="UP000253303"/>
    </source>
</evidence>
<dbReference type="EMBL" id="QMEY01000008">
    <property type="protein sequence ID" value="RBQ18316.1"/>
    <property type="molecule type" value="Genomic_DNA"/>
</dbReference>
<evidence type="ECO:0000313" key="1">
    <source>
        <dbReference type="EMBL" id="RBQ18316.1"/>
    </source>
</evidence>
<comment type="caution">
    <text evidence="1">The sequence shown here is derived from an EMBL/GenBank/DDBJ whole genome shotgun (WGS) entry which is preliminary data.</text>
</comment>
<dbReference type="InterPro" id="IPR013078">
    <property type="entry name" value="His_Pase_superF_clade-1"/>
</dbReference>